<evidence type="ECO:0000256" key="4">
    <source>
        <dbReference type="SAM" id="SignalP"/>
    </source>
</evidence>
<dbReference type="PANTHER" id="PTHR46847">
    <property type="entry name" value="D-ALLOSE-BINDING PERIPLASMIC PROTEIN-RELATED"/>
    <property type="match status" value="1"/>
</dbReference>
<dbReference type="InterPro" id="IPR025997">
    <property type="entry name" value="SBP_2_dom"/>
</dbReference>
<evidence type="ECO:0000256" key="1">
    <source>
        <dbReference type="ARBA" id="ARBA00004196"/>
    </source>
</evidence>
<gene>
    <name evidence="6" type="ORF">CRM94_27290</name>
</gene>
<dbReference type="AlphaFoldDB" id="A0A0M2QBZ9"/>
<reference evidence="7" key="1">
    <citation type="submission" date="2017-09" db="EMBL/GenBank/DDBJ databases">
        <title>FDA dAtabase for Regulatory Grade micrObial Sequences (FDA-ARGOS): Supporting development and validation of Infectious Disease Dx tests.</title>
        <authorList>
            <person name="Minogue T."/>
            <person name="Wolcott M."/>
            <person name="Wasieloski L."/>
            <person name="Aguilar W."/>
            <person name="Moore D."/>
            <person name="Tallon L."/>
            <person name="Sadzewicz L."/>
            <person name="Ott S."/>
            <person name="Zhao X."/>
            <person name="Nagaraj S."/>
            <person name="Vavikolanu K."/>
            <person name="Aluvathingal J."/>
            <person name="Nadendla S."/>
            <person name="Sichtig H."/>
        </authorList>
    </citation>
    <scope>NUCLEOTIDE SEQUENCE [LARGE SCALE GENOMIC DNA]</scope>
    <source>
        <strain evidence="7">FDAARGOS_390</strain>
    </source>
</reference>
<proteinExistence type="inferred from homology"/>
<comment type="similarity">
    <text evidence="2">Belongs to the bacterial solute-binding protein 2 family.</text>
</comment>
<feature type="domain" description="Periplasmic binding protein" evidence="5">
    <location>
        <begin position="65"/>
        <end position="305"/>
    </location>
</feature>
<dbReference type="Gene3D" id="3.40.50.2300">
    <property type="match status" value="2"/>
</dbReference>
<accession>A0A0M2QBZ9</accession>
<evidence type="ECO:0000259" key="5">
    <source>
        <dbReference type="Pfam" id="PF13407"/>
    </source>
</evidence>
<dbReference type="PANTHER" id="PTHR46847:SF3">
    <property type="entry name" value="GALACTOFURANOSE-BINDING PROTEIN YTFQ"/>
    <property type="match status" value="1"/>
</dbReference>
<dbReference type="RefSeq" id="WP_046579711.1">
    <property type="nucleotide sequence ID" value="NZ_CADEXE010000003.1"/>
</dbReference>
<evidence type="ECO:0000313" key="7">
    <source>
        <dbReference type="Proteomes" id="UP000220629"/>
    </source>
</evidence>
<comment type="caution">
    <text evidence="6">The sequence shown here is derived from an EMBL/GenBank/DDBJ whole genome shotgun (WGS) entry which is preliminary data.</text>
</comment>
<protein>
    <submittedName>
        <fullName evidence="6">LacI family transcriptional regulator</fullName>
    </submittedName>
</protein>
<evidence type="ECO:0000313" key="6">
    <source>
        <dbReference type="EMBL" id="PEH38130.1"/>
    </source>
</evidence>
<dbReference type="GO" id="GO:0030246">
    <property type="term" value="F:carbohydrate binding"/>
    <property type="evidence" value="ECO:0007669"/>
    <property type="project" value="UniProtKB-ARBA"/>
</dbReference>
<dbReference type="GO" id="GO:0030313">
    <property type="term" value="C:cell envelope"/>
    <property type="evidence" value="ECO:0007669"/>
    <property type="project" value="UniProtKB-SubCell"/>
</dbReference>
<feature type="chain" id="PRO_5011859897" evidence="4">
    <location>
        <begin position="28"/>
        <end position="343"/>
    </location>
</feature>
<feature type="signal peptide" evidence="4">
    <location>
        <begin position="1"/>
        <end position="27"/>
    </location>
</feature>
<name>A0A0M2QBZ9_BURGA</name>
<dbReference type="InterPro" id="IPR028082">
    <property type="entry name" value="Peripla_BP_I"/>
</dbReference>
<dbReference type="CDD" id="cd06309">
    <property type="entry name" value="PBP1_galactofuranose_YtfQ-like"/>
    <property type="match status" value="1"/>
</dbReference>
<dbReference type="Proteomes" id="UP000220629">
    <property type="component" value="Unassembled WGS sequence"/>
</dbReference>
<organism evidence="6 7">
    <name type="scientific">Burkholderia gladioli</name>
    <name type="common">Pseudomonas marginata</name>
    <name type="synonym">Phytomonas marginata</name>
    <dbReference type="NCBI Taxonomy" id="28095"/>
    <lineage>
        <taxon>Bacteria</taxon>
        <taxon>Pseudomonadati</taxon>
        <taxon>Pseudomonadota</taxon>
        <taxon>Betaproteobacteria</taxon>
        <taxon>Burkholderiales</taxon>
        <taxon>Burkholderiaceae</taxon>
        <taxon>Burkholderia</taxon>
    </lineage>
</organism>
<keyword evidence="3 4" id="KW-0732">Signal</keyword>
<dbReference type="EMBL" id="PDDY01000004">
    <property type="protein sequence ID" value="PEH38130.1"/>
    <property type="molecule type" value="Genomic_DNA"/>
</dbReference>
<sequence>MSTASLHRNLVTLALCLAGAWSAAALAQDTAAQKVGNNSNETCTNPKPGSLKLDDLVVGFSQSENEQNPFRATETASVRAAAKAAGVKRLLYTNANNNPAKQVSDIQSMINQGAQALIVAPNNSTGLQPAFAQAKAKGIPVVTIDRQTAGTFCEDFITFLGSDFFEQGRRAAQALADATGGKAVIAEIQGGYGNTVESQRTDGFAEGLKKYPNMKIAAAQTANWSTTEAQKVMEQILLSHPDVNAVYTHADVMTLGAITALRQAGKLKGVTIVSIDGTKDVVRDISAGTVAADVETNPRFGPLAIQSLSDWFAGKPVPQKQIMKDALYDKSNAKQSLDAGAVY</sequence>
<comment type="subcellular location">
    <subcellularLocation>
        <location evidence="1">Cell envelope</location>
    </subcellularLocation>
</comment>
<dbReference type="Pfam" id="PF13407">
    <property type="entry name" value="Peripla_BP_4"/>
    <property type="match status" value="1"/>
</dbReference>
<evidence type="ECO:0000256" key="3">
    <source>
        <dbReference type="ARBA" id="ARBA00022729"/>
    </source>
</evidence>
<evidence type="ECO:0000256" key="2">
    <source>
        <dbReference type="ARBA" id="ARBA00007639"/>
    </source>
</evidence>
<dbReference type="SUPFAM" id="SSF53822">
    <property type="entry name" value="Periplasmic binding protein-like I"/>
    <property type="match status" value="1"/>
</dbReference>